<evidence type="ECO:0000313" key="1">
    <source>
        <dbReference type="EMBL" id="MBX04348.1"/>
    </source>
</evidence>
<name>A0A2P2KF29_RHIMU</name>
<proteinExistence type="predicted"/>
<organism evidence="1">
    <name type="scientific">Rhizophora mucronata</name>
    <name type="common">Asiatic mangrove</name>
    <dbReference type="NCBI Taxonomy" id="61149"/>
    <lineage>
        <taxon>Eukaryota</taxon>
        <taxon>Viridiplantae</taxon>
        <taxon>Streptophyta</taxon>
        <taxon>Embryophyta</taxon>
        <taxon>Tracheophyta</taxon>
        <taxon>Spermatophyta</taxon>
        <taxon>Magnoliopsida</taxon>
        <taxon>eudicotyledons</taxon>
        <taxon>Gunneridae</taxon>
        <taxon>Pentapetalae</taxon>
        <taxon>rosids</taxon>
        <taxon>fabids</taxon>
        <taxon>Malpighiales</taxon>
        <taxon>Rhizophoraceae</taxon>
        <taxon>Rhizophora</taxon>
    </lineage>
</organism>
<accession>A0A2P2KF29</accession>
<protein>
    <submittedName>
        <fullName evidence="1">Uncharacterized protein</fullName>
    </submittedName>
</protein>
<dbReference type="AlphaFoldDB" id="A0A2P2KF29"/>
<reference evidence="1" key="1">
    <citation type="submission" date="2018-02" db="EMBL/GenBank/DDBJ databases">
        <title>Rhizophora mucronata_Transcriptome.</title>
        <authorList>
            <person name="Meera S.P."/>
            <person name="Sreeshan A."/>
            <person name="Augustine A."/>
        </authorList>
    </citation>
    <scope>NUCLEOTIDE SEQUENCE</scope>
    <source>
        <tissue evidence="1">Leaf</tissue>
    </source>
</reference>
<sequence>MTGHWYVIIGLNLTNVCCNLSNDNTLQTTFAFGDFCALPCFQKKHTIYSDNSHVQNKSCLFLGNWWSSYGHTFN</sequence>
<dbReference type="EMBL" id="GGEC01023864">
    <property type="protein sequence ID" value="MBX04348.1"/>
    <property type="molecule type" value="Transcribed_RNA"/>
</dbReference>